<accession>A0A2N5VUS6</accession>
<organism evidence="1 2">
    <name type="scientific">Puccinia coronata f. sp. avenae</name>
    <dbReference type="NCBI Taxonomy" id="200324"/>
    <lineage>
        <taxon>Eukaryota</taxon>
        <taxon>Fungi</taxon>
        <taxon>Dikarya</taxon>
        <taxon>Basidiomycota</taxon>
        <taxon>Pucciniomycotina</taxon>
        <taxon>Pucciniomycetes</taxon>
        <taxon>Pucciniales</taxon>
        <taxon>Pucciniaceae</taxon>
        <taxon>Puccinia</taxon>
    </lineage>
</organism>
<protein>
    <submittedName>
        <fullName evidence="1">Uncharacterized protein</fullName>
    </submittedName>
</protein>
<dbReference type="AlphaFoldDB" id="A0A2N5VUS6"/>
<evidence type="ECO:0000313" key="1">
    <source>
        <dbReference type="EMBL" id="PLW53743.1"/>
    </source>
</evidence>
<name>A0A2N5VUS6_9BASI</name>
<comment type="caution">
    <text evidence="1">The sequence shown here is derived from an EMBL/GenBank/DDBJ whole genome shotgun (WGS) entry which is preliminary data.</text>
</comment>
<dbReference type="Proteomes" id="UP000235388">
    <property type="component" value="Unassembled WGS sequence"/>
</dbReference>
<dbReference type="EMBL" id="PGCJ01000057">
    <property type="protein sequence ID" value="PLW53743.1"/>
    <property type="molecule type" value="Genomic_DNA"/>
</dbReference>
<proteinExistence type="predicted"/>
<evidence type="ECO:0000313" key="2">
    <source>
        <dbReference type="Proteomes" id="UP000235388"/>
    </source>
</evidence>
<gene>
    <name evidence="1" type="ORF">PCANC_04435</name>
</gene>
<keyword evidence="2" id="KW-1185">Reference proteome</keyword>
<sequence length="90" mass="9978">MNITTLTGTVLNSSNTIVSSPMMYRVPTKKLLAVEKAQNGKRIVQTHPKMLHPHRILENSSIGFYLIEATSILLQGLSKGKEGMKLTLTR</sequence>
<reference evidence="1 2" key="1">
    <citation type="submission" date="2017-11" db="EMBL/GenBank/DDBJ databases">
        <title>De novo assembly and phasing of dikaryotic genomes from two isolates of Puccinia coronata f. sp. avenae, the causal agent of oat crown rust.</title>
        <authorList>
            <person name="Miller M.E."/>
            <person name="Zhang Y."/>
            <person name="Omidvar V."/>
            <person name="Sperschneider J."/>
            <person name="Schwessinger B."/>
            <person name="Raley C."/>
            <person name="Palmer J.M."/>
            <person name="Garnica D."/>
            <person name="Upadhyaya N."/>
            <person name="Rathjen J."/>
            <person name="Taylor J.M."/>
            <person name="Park R.F."/>
            <person name="Dodds P.N."/>
            <person name="Hirsch C.D."/>
            <person name="Kianian S.F."/>
            <person name="Figueroa M."/>
        </authorList>
    </citation>
    <scope>NUCLEOTIDE SEQUENCE [LARGE SCALE GENOMIC DNA]</scope>
    <source>
        <strain evidence="1">12NC29</strain>
    </source>
</reference>